<proteinExistence type="predicted"/>
<dbReference type="EMBL" id="JBHSWN010000001">
    <property type="protein sequence ID" value="MFC6790633.1"/>
    <property type="molecule type" value="Genomic_DNA"/>
</dbReference>
<organism evidence="1 2">
    <name type="scientific">Methylobacterium komagatae</name>
    <dbReference type="NCBI Taxonomy" id="374425"/>
    <lineage>
        <taxon>Bacteria</taxon>
        <taxon>Pseudomonadati</taxon>
        <taxon>Pseudomonadota</taxon>
        <taxon>Alphaproteobacteria</taxon>
        <taxon>Hyphomicrobiales</taxon>
        <taxon>Methylobacteriaceae</taxon>
        <taxon>Methylobacterium</taxon>
    </lineage>
</organism>
<dbReference type="RefSeq" id="WP_378970643.1">
    <property type="nucleotide sequence ID" value="NZ_JBHSWN010000001.1"/>
</dbReference>
<evidence type="ECO:0000313" key="1">
    <source>
        <dbReference type="EMBL" id="MFC6790633.1"/>
    </source>
</evidence>
<name>A0ABW2BJQ1_9HYPH</name>
<protein>
    <submittedName>
        <fullName evidence="1">Uncharacterized protein</fullName>
    </submittedName>
</protein>
<reference evidence="2" key="1">
    <citation type="journal article" date="2019" name="Int. J. Syst. Evol. Microbiol.">
        <title>The Global Catalogue of Microorganisms (GCM) 10K type strain sequencing project: providing services to taxonomists for standard genome sequencing and annotation.</title>
        <authorList>
            <consortium name="The Broad Institute Genomics Platform"/>
            <consortium name="The Broad Institute Genome Sequencing Center for Infectious Disease"/>
            <person name="Wu L."/>
            <person name="Ma J."/>
        </authorList>
    </citation>
    <scope>NUCLEOTIDE SEQUENCE [LARGE SCALE GENOMIC DNA]</scope>
    <source>
        <strain evidence="2">CCUG 48316</strain>
    </source>
</reference>
<accession>A0ABW2BJQ1</accession>
<sequence length="165" mass="18257">MAETITLDIVMAGRLRDAGHLNYGKRGGGTIWRHTTIPRLQAIDRPTLDEAETKRLGVSRLREWSVDGGRAGSLEDAITALNVPAVLTPEQVEVLGFVPEDWVQLVPFRHEISERLGRKVGIEIMLLRQKGAIENELRPGPERRGEPWIRRAPGASLAVEQGEAA</sequence>
<evidence type="ECO:0000313" key="2">
    <source>
        <dbReference type="Proteomes" id="UP001596292"/>
    </source>
</evidence>
<keyword evidence="2" id="KW-1185">Reference proteome</keyword>
<dbReference type="Proteomes" id="UP001596292">
    <property type="component" value="Unassembled WGS sequence"/>
</dbReference>
<gene>
    <name evidence="1" type="ORF">ACFQE0_14050</name>
</gene>
<comment type="caution">
    <text evidence="1">The sequence shown here is derived from an EMBL/GenBank/DDBJ whole genome shotgun (WGS) entry which is preliminary data.</text>
</comment>